<feature type="domain" description="U-box" evidence="13">
    <location>
        <begin position="939"/>
        <end position="1013"/>
    </location>
</feature>
<comment type="catalytic activity">
    <reaction evidence="1">
        <text>S-ubiquitinyl-[E2 ubiquitin-conjugating enzyme]-L-cysteine + [acceptor protein]-L-lysine = [E2 ubiquitin-conjugating enzyme]-L-cysteine + N(6)-ubiquitinyl-[acceptor protein]-L-lysine.</text>
        <dbReference type="EC" id="2.3.2.27"/>
    </reaction>
</comment>
<evidence type="ECO:0000256" key="10">
    <source>
        <dbReference type="ARBA" id="ARBA00023242"/>
    </source>
</evidence>
<evidence type="ECO:0000313" key="14">
    <source>
        <dbReference type="EMBL" id="CAI9767073.1"/>
    </source>
</evidence>
<evidence type="ECO:0000256" key="3">
    <source>
        <dbReference type="ARBA" id="ARBA00004496"/>
    </source>
</evidence>
<keyword evidence="9" id="KW-0833">Ubl conjugation pathway</keyword>
<dbReference type="GO" id="GO:0036503">
    <property type="term" value="P:ERAD pathway"/>
    <property type="evidence" value="ECO:0007669"/>
    <property type="project" value="InterPro"/>
</dbReference>
<sequence length="1038" mass="118070">MATQKPRRTPAEIEDIILRKIFLVSLVDSMENDSRVVYLEMSAAEILSEGKELKLSRELMERILIDRLSGNFVSAEPPFQYLVNCYRRAYEEGKKIGSMKDKNVRGELEMVVKQAKKLAVSYSRIQLGNPDMFPNWDTNKSIVSPLLPLVFSEVGSNIDGFGGSIEAVSSPPGFLEEFFLGGDYDSLESILKKLYEDLRGSMLKVSALGNFQQPLRALLLLLHYPVGAKALVNHPWWIPKSVYLNGRVIEMTSILGPFFHVSALPDHALFKSEPDVGQQCFSEESTRRPADLLSSFTTIKTVMNNLYDGLAEVLMCLLKNTSTRENVLEYLAEVINRNSSRAHLQVDPLSSASSGMFVNLSASMLRLCEPFLDANMSKRDKVDPKYIFDSNRLELRGLTALHASSEEVTDWINRINPGKVDVSANNSDIENRLLKSQEATSSGSKANEVSLLHSNRAMSSCSQKDKYPFICECFFMTARVLNLGLLKAFSDFKNLVQDISRCEDTLSTFKAMVGQAPSPQLQQDISRLEKEIELYSQEKLCYEAQILRDGGLLERALSYYRLMVVWLVSLVGGFKMPLSPTCPMEFACMPEHFVEDTMELLIFASRIPRALDGIMLDDFMNFIIMFMASPEYVRNPYLRAKMVEVLNCWMPRRSGSTATSTLFEGHQLSLEYLVRNLLKLYVDIEFTGSHTQFYDKFNIRHNIAELLEYLWQVPSHRNVWRQIAREEEKGVYLNFLNFLINDSIYLLDESLNKILELKELEAEMSNTVEWEQRSQQERQERTRLFHSQENIIKIDMKLANEDVSLLAFTSEQITAPLLLPEMVERVASMLNYFLLQLVGPQRKSLSLKDPEKYEFRPKQLLKQIVNIYVNLARGDKENIFPGAIIRDGRSYNELLFGAAADVLRRIGEDVRIIQEFIDLGAKTKVAASVAMDAEAVLGDIPDEFLDPIQYTLMKDPVMLPSSKVTLDRSVIHRHLLSDSTDPFNRSHLTVDMLIPNTELKAAIEEFIRSQEVKHSADNSNMQSSKDTIKTTNTTSLID</sequence>
<proteinExistence type="inferred from homology"/>
<protein>
    <recommendedName>
        <fullName evidence="6">RING-type E3 ubiquitin transferase</fullName>
        <ecNumber evidence="6">2.3.2.27</ecNumber>
    </recommendedName>
</protein>
<dbReference type="GO" id="GO:0000151">
    <property type="term" value="C:ubiquitin ligase complex"/>
    <property type="evidence" value="ECO:0007669"/>
    <property type="project" value="InterPro"/>
</dbReference>
<feature type="coiled-coil region" evidence="11">
    <location>
        <begin position="518"/>
        <end position="545"/>
    </location>
</feature>
<dbReference type="CDD" id="cd16657">
    <property type="entry name" value="RING-Ubox_UBE4A"/>
    <property type="match status" value="1"/>
</dbReference>
<dbReference type="PANTHER" id="PTHR13931">
    <property type="entry name" value="UBIQUITINATION FACTOR E4"/>
    <property type="match status" value="1"/>
</dbReference>
<gene>
    <name evidence="14" type="ORF">FPE_LOCUS14503</name>
</gene>
<keyword evidence="15" id="KW-1185">Reference proteome</keyword>
<keyword evidence="7" id="KW-0963">Cytoplasm</keyword>
<dbReference type="GO" id="GO:0005737">
    <property type="term" value="C:cytoplasm"/>
    <property type="evidence" value="ECO:0007669"/>
    <property type="project" value="UniProtKB-SubCell"/>
</dbReference>
<accession>A0AAD1ZDT8</accession>
<dbReference type="SUPFAM" id="SSF57850">
    <property type="entry name" value="RING/U-box"/>
    <property type="match status" value="1"/>
</dbReference>
<dbReference type="EMBL" id="OU503043">
    <property type="protein sequence ID" value="CAI9767073.1"/>
    <property type="molecule type" value="Genomic_DNA"/>
</dbReference>
<evidence type="ECO:0000256" key="5">
    <source>
        <dbReference type="ARBA" id="ARBA00007434"/>
    </source>
</evidence>
<organism evidence="14 15">
    <name type="scientific">Fraxinus pennsylvanica</name>
    <dbReference type="NCBI Taxonomy" id="56036"/>
    <lineage>
        <taxon>Eukaryota</taxon>
        <taxon>Viridiplantae</taxon>
        <taxon>Streptophyta</taxon>
        <taxon>Embryophyta</taxon>
        <taxon>Tracheophyta</taxon>
        <taxon>Spermatophyta</taxon>
        <taxon>Magnoliopsida</taxon>
        <taxon>eudicotyledons</taxon>
        <taxon>Gunneridae</taxon>
        <taxon>Pentapetalae</taxon>
        <taxon>asterids</taxon>
        <taxon>lamiids</taxon>
        <taxon>Lamiales</taxon>
        <taxon>Oleaceae</taxon>
        <taxon>Oleeae</taxon>
        <taxon>Fraxinus</taxon>
    </lineage>
</organism>
<dbReference type="GO" id="GO:0034450">
    <property type="term" value="F:ubiquitin-ubiquitin ligase activity"/>
    <property type="evidence" value="ECO:0007669"/>
    <property type="project" value="InterPro"/>
</dbReference>
<dbReference type="EC" id="2.3.2.27" evidence="6"/>
<evidence type="ECO:0000256" key="2">
    <source>
        <dbReference type="ARBA" id="ARBA00004123"/>
    </source>
</evidence>
<dbReference type="Pfam" id="PF04564">
    <property type="entry name" value="U-box"/>
    <property type="match status" value="1"/>
</dbReference>
<evidence type="ECO:0000256" key="9">
    <source>
        <dbReference type="ARBA" id="ARBA00022786"/>
    </source>
</evidence>
<dbReference type="FunFam" id="3.30.40.10:FF:000055">
    <property type="entry name" value="Ubiquitin conjugation factor e4 a"/>
    <property type="match status" value="1"/>
</dbReference>
<evidence type="ECO:0000256" key="11">
    <source>
        <dbReference type="SAM" id="Coils"/>
    </source>
</evidence>
<evidence type="ECO:0000259" key="13">
    <source>
        <dbReference type="PROSITE" id="PS51698"/>
    </source>
</evidence>
<dbReference type="AlphaFoldDB" id="A0AAD1ZDT8"/>
<evidence type="ECO:0000256" key="1">
    <source>
        <dbReference type="ARBA" id="ARBA00000900"/>
    </source>
</evidence>
<keyword evidence="10" id="KW-0539">Nucleus</keyword>
<evidence type="ECO:0000256" key="7">
    <source>
        <dbReference type="ARBA" id="ARBA00022490"/>
    </source>
</evidence>
<dbReference type="PROSITE" id="PS51698">
    <property type="entry name" value="U_BOX"/>
    <property type="match status" value="1"/>
</dbReference>
<keyword evidence="11" id="KW-0175">Coiled coil</keyword>
<feature type="compositionally biased region" description="Polar residues" evidence="12">
    <location>
        <begin position="1017"/>
        <end position="1038"/>
    </location>
</feature>
<dbReference type="SMART" id="SM00504">
    <property type="entry name" value="Ubox"/>
    <property type="match status" value="1"/>
</dbReference>
<comment type="pathway">
    <text evidence="4">Protein modification; protein ubiquitination.</text>
</comment>
<evidence type="ECO:0000256" key="4">
    <source>
        <dbReference type="ARBA" id="ARBA00004906"/>
    </source>
</evidence>
<dbReference type="InterPro" id="IPR019474">
    <property type="entry name" value="Ub_conjug_fac_E4_core"/>
</dbReference>
<keyword evidence="8" id="KW-0808">Transferase</keyword>
<comment type="similarity">
    <text evidence="5">Belongs to the ubiquitin conjugation factor E4 family.</text>
</comment>
<dbReference type="InterPro" id="IPR045132">
    <property type="entry name" value="UBE4"/>
</dbReference>
<comment type="subcellular location">
    <subcellularLocation>
        <location evidence="3">Cytoplasm</location>
    </subcellularLocation>
    <subcellularLocation>
        <location evidence="2">Nucleus</location>
    </subcellularLocation>
</comment>
<dbReference type="GO" id="GO:0005634">
    <property type="term" value="C:nucleus"/>
    <property type="evidence" value="ECO:0007669"/>
    <property type="project" value="UniProtKB-SubCell"/>
</dbReference>
<evidence type="ECO:0000256" key="12">
    <source>
        <dbReference type="SAM" id="MobiDB-lite"/>
    </source>
</evidence>
<dbReference type="Gene3D" id="3.30.40.10">
    <property type="entry name" value="Zinc/RING finger domain, C3HC4 (zinc finger)"/>
    <property type="match status" value="1"/>
</dbReference>
<evidence type="ECO:0000256" key="6">
    <source>
        <dbReference type="ARBA" id="ARBA00012483"/>
    </source>
</evidence>
<evidence type="ECO:0000256" key="8">
    <source>
        <dbReference type="ARBA" id="ARBA00022679"/>
    </source>
</evidence>
<name>A0AAD1ZDT8_9LAMI</name>
<dbReference type="PANTHER" id="PTHR13931:SF2">
    <property type="entry name" value="UBIQUITIN CONJUGATION FACTOR E4 B"/>
    <property type="match status" value="1"/>
</dbReference>
<dbReference type="InterPro" id="IPR013083">
    <property type="entry name" value="Znf_RING/FYVE/PHD"/>
</dbReference>
<dbReference type="Proteomes" id="UP000834106">
    <property type="component" value="Chromosome 8"/>
</dbReference>
<evidence type="ECO:0000313" key="15">
    <source>
        <dbReference type="Proteomes" id="UP000834106"/>
    </source>
</evidence>
<reference evidence="14" key="1">
    <citation type="submission" date="2023-05" db="EMBL/GenBank/DDBJ databases">
        <authorList>
            <person name="Huff M."/>
        </authorList>
    </citation>
    <scope>NUCLEOTIDE SEQUENCE</scope>
</reference>
<dbReference type="InterPro" id="IPR003613">
    <property type="entry name" value="Ubox_domain"/>
</dbReference>
<dbReference type="GO" id="GO:0000209">
    <property type="term" value="P:protein polyubiquitination"/>
    <property type="evidence" value="ECO:0007669"/>
    <property type="project" value="TreeGrafter"/>
</dbReference>
<dbReference type="GO" id="GO:0006511">
    <property type="term" value="P:ubiquitin-dependent protein catabolic process"/>
    <property type="evidence" value="ECO:0007669"/>
    <property type="project" value="InterPro"/>
</dbReference>
<feature type="region of interest" description="Disordered" evidence="12">
    <location>
        <begin position="1013"/>
        <end position="1038"/>
    </location>
</feature>
<dbReference type="Pfam" id="PF10408">
    <property type="entry name" value="Ufd2P_core"/>
    <property type="match status" value="1"/>
</dbReference>